<keyword evidence="2" id="KW-0732">Signal</keyword>
<gene>
    <name evidence="4" type="ORF">BKA03_000191</name>
</gene>
<dbReference type="AlphaFoldDB" id="A0A7Y9Z767"/>
<dbReference type="EMBL" id="JACBZO010000001">
    <property type="protein sequence ID" value="NYI40072.1"/>
    <property type="molecule type" value="Genomic_DNA"/>
</dbReference>
<dbReference type="Proteomes" id="UP000547973">
    <property type="component" value="Unassembled WGS sequence"/>
</dbReference>
<organism evidence="4 5">
    <name type="scientific">Demequina lutea</name>
    <dbReference type="NCBI Taxonomy" id="431489"/>
    <lineage>
        <taxon>Bacteria</taxon>
        <taxon>Bacillati</taxon>
        <taxon>Actinomycetota</taxon>
        <taxon>Actinomycetes</taxon>
        <taxon>Micrococcales</taxon>
        <taxon>Demequinaceae</taxon>
        <taxon>Demequina</taxon>
    </lineage>
</organism>
<dbReference type="PROSITE" id="PS51257">
    <property type="entry name" value="PROKAR_LIPOPROTEIN"/>
    <property type="match status" value="1"/>
</dbReference>
<evidence type="ECO:0000256" key="1">
    <source>
        <dbReference type="SAM" id="Phobius"/>
    </source>
</evidence>
<dbReference type="Pfam" id="PF21946">
    <property type="entry name" value="LppM"/>
    <property type="match status" value="1"/>
</dbReference>
<proteinExistence type="predicted"/>
<evidence type="ECO:0000313" key="4">
    <source>
        <dbReference type="EMBL" id="NYI40072.1"/>
    </source>
</evidence>
<evidence type="ECO:0000313" key="5">
    <source>
        <dbReference type="Proteomes" id="UP000547973"/>
    </source>
</evidence>
<name>A0A7Y9Z767_9MICO</name>
<dbReference type="RefSeq" id="WP_062074928.1">
    <property type="nucleotide sequence ID" value="NZ_BBRC01000004.1"/>
</dbReference>
<feature type="chain" id="PRO_5039373263" description="LppM domain-containing protein" evidence="2">
    <location>
        <begin position="20"/>
        <end position="262"/>
    </location>
</feature>
<comment type="caution">
    <text evidence="4">The sequence shown here is derived from an EMBL/GenBank/DDBJ whole genome shotgun (WGS) entry which is preliminary data.</text>
</comment>
<evidence type="ECO:0000259" key="3">
    <source>
        <dbReference type="Pfam" id="PF21946"/>
    </source>
</evidence>
<evidence type="ECO:0000256" key="2">
    <source>
        <dbReference type="SAM" id="SignalP"/>
    </source>
</evidence>
<keyword evidence="1" id="KW-0812">Transmembrane</keyword>
<feature type="signal peptide" evidence="2">
    <location>
        <begin position="1"/>
        <end position="19"/>
    </location>
</feature>
<feature type="transmembrane region" description="Helical" evidence="1">
    <location>
        <begin position="214"/>
        <end position="236"/>
    </location>
</feature>
<protein>
    <recommendedName>
        <fullName evidence="3">LppM domain-containing protein</fullName>
    </recommendedName>
</protein>
<reference evidence="4 5" key="1">
    <citation type="submission" date="2020-07" db="EMBL/GenBank/DDBJ databases">
        <title>Sequencing the genomes of 1000 actinobacteria strains.</title>
        <authorList>
            <person name="Klenk H.-P."/>
        </authorList>
    </citation>
    <scope>NUCLEOTIDE SEQUENCE [LARGE SCALE GENOMIC DNA]</scope>
    <source>
        <strain evidence="4 5">DSM 19970</strain>
    </source>
</reference>
<keyword evidence="1" id="KW-1133">Transmembrane helix</keyword>
<dbReference type="OrthoDB" id="3712375at2"/>
<keyword evidence="5" id="KW-1185">Reference proteome</keyword>
<dbReference type="InterPro" id="IPR053807">
    <property type="entry name" value="LppM"/>
</dbReference>
<sequence length="262" mass="26973">MSLRVVRLALTAIAVLALAGCARFTAVDSFSTDNTVTQDLTVALTPDAAKQVGVDLSTLTAAALKSASAKAFPGIDPAKITINDYTEGDRKGVHIVARDLTFAEFNTAATAGSTAVANGLGTPMTVAREGDTYIVTFPADPKRDISQVPGGSSIGLISSSIDFSITLDFPGPVKSATAGQVNGKKVVLGLEDLLTPDAIVIKAQATPGIAWEPILRWLGIGGGAVVIVGGAALLIWQDKRKQRLNNLPSIAQAAQAPDEPAN</sequence>
<accession>A0A7Y9Z767</accession>
<keyword evidence="1" id="KW-0472">Membrane</keyword>
<feature type="domain" description="LppM" evidence="3">
    <location>
        <begin position="30"/>
        <end position="186"/>
    </location>
</feature>